<dbReference type="Pfam" id="PF00753">
    <property type="entry name" value="Lactamase_B"/>
    <property type="match status" value="1"/>
</dbReference>
<evidence type="ECO:0000259" key="1">
    <source>
        <dbReference type="SMART" id="SM00849"/>
    </source>
</evidence>
<protein>
    <recommendedName>
        <fullName evidence="1">Metallo-beta-lactamase domain-containing protein</fullName>
    </recommendedName>
</protein>
<dbReference type="Gene3D" id="3.60.15.10">
    <property type="entry name" value="Ribonuclease Z/Hydroxyacylglutathione hydrolase-like"/>
    <property type="match status" value="1"/>
</dbReference>
<name>A0A6J4SJ02_9ACTN</name>
<dbReference type="SMART" id="SM00849">
    <property type="entry name" value="Lactamase_B"/>
    <property type="match status" value="1"/>
</dbReference>
<dbReference type="EMBL" id="CADCVU010000107">
    <property type="protein sequence ID" value="CAA9500292.1"/>
    <property type="molecule type" value="Genomic_DNA"/>
</dbReference>
<feature type="domain" description="Metallo-beta-lactamase" evidence="1">
    <location>
        <begin position="37"/>
        <end position="253"/>
    </location>
</feature>
<dbReference type="SUPFAM" id="SSF56281">
    <property type="entry name" value="Metallo-hydrolase/oxidoreductase"/>
    <property type="match status" value="1"/>
</dbReference>
<organism evidence="2">
    <name type="scientific">uncultured Solirubrobacterales bacterium</name>
    <dbReference type="NCBI Taxonomy" id="768556"/>
    <lineage>
        <taxon>Bacteria</taxon>
        <taxon>Bacillati</taxon>
        <taxon>Actinomycetota</taxon>
        <taxon>Thermoleophilia</taxon>
        <taxon>Solirubrobacterales</taxon>
        <taxon>environmental samples</taxon>
    </lineage>
</organism>
<dbReference type="InterPro" id="IPR001279">
    <property type="entry name" value="Metallo-B-lactamas"/>
</dbReference>
<gene>
    <name evidence="2" type="ORF">AVDCRST_MAG45-1267</name>
</gene>
<proteinExistence type="predicted"/>
<dbReference type="InterPro" id="IPR036866">
    <property type="entry name" value="RibonucZ/Hydroxyglut_hydro"/>
</dbReference>
<reference evidence="2" key="1">
    <citation type="submission" date="2020-02" db="EMBL/GenBank/DDBJ databases">
        <authorList>
            <person name="Meier V. D."/>
        </authorList>
    </citation>
    <scope>NUCLEOTIDE SEQUENCE</scope>
    <source>
        <strain evidence="2">AVDCRST_MAG45</strain>
    </source>
</reference>
<dbReference type="PANTHER" id="PTHR23131">
    <property type="entry name" value="ENDORIBONUCLEASE LACTB2"/>
    <property type="match status" value="1"/>
</dbReference>
<accession>A0A6J4SJ02</accession>
<dbReference type="PANTHER" id="PTHR23131:SF4">
    <property type="entry name" value="METALLO-BETA-LACTAMASE SUPERFAMILY POTEIN"/>
    <property type="match status" value="1"/>
</dbReference>
<sequence>MSAAEPAAPSEPGDPFAAAAAEGIHRLAIPTPFTVGRVNVYLLEDEPLTLIDTGPNSGTSLDALERGLAARGHAIADLELVILTHEHYDHLGLVEVIRRRSGAEVAASEVARPFVERDGDEADADDAFAVELMRRHGVPADTASALRSASRAFRGWGSHTTVDRALGDGETIELRDRTLEVAFRPGHSPSDTVFHDPRRRLALGGDHLLRDISSNPLASRAPRGGQRTQALVVYLESLRRTREMDLDVVLPGHGDPVLDHRGLIDARLALHARRAEKLHGLISERSRSAHELARALWGDVALTQAYLTLSEVLGHTDLLVNAGRVVEEDSEGVVRFAPAA</sequence>
<dbReference type="AlphaFoldDB" id="A0A6J4SJ02"/>
<evidence type="ECO:0000313" key="2">
    <source>
        <dbReference type="EMBL" id="CAA9500292.1"/>
    </source>
</evidence>
<dbReference type="InterPro" id="IPR050662">
    <property type="entry name" value="Sec-metab_biosynth-thioest"/>
</dbReference>